<feature type="region of interest" description="Disordered" evidence="1">
    <location>
        <begin position="570"/>
        <end position="664"/>
    </location>
</feature>
<evidence type="ECO:0000256" key="1">
    <source>
        <dbReference type="SAM" id="MobiDB-lite"/>
    </source>
</evidence>
<dbReference type="InterPro" id="IPR036779">
    <property type="entry name" value="LysM_dom_sf"/>
</dbReference>
<keyword evidence="3" id="KW-1185">Reference proteome</keyword>
<feature type="compositionally biased region" description="Polar residues" evidence="1">
    <location>
        <begin position="389"/>
        <end position="419"/>
    </location>
</feature>
<feature type="region of interest" description="Disordered" evidence="1">
    <location>
        <begin position="388"/>
        <end position="445"/>
    </location>
</feature>
<feature type="compositionally biased region" description="Polar residues" evidence="1">
    <location>
        <begin position="61"/>
        <end position="78"/>
    </location>
</feature>
<dbReference type="EMBL" id="JAWDJO010000004">
    <property type="protein sequence ID" value="KAL1901641.1"/>
    <property type="molecule type" value="Genomic_DNA"/>
</dbReference>
<evidence type="ECO:0008006" key="4">
    <source>
        <dbReference type="Google" id="ProtNLM"/>
    </source>
</evidence>
<feature type="region of interest" description="Disordered" evidence="1">
    <location>
        <begin position="322"/>
        <end position="343"/>
    </location>
</feature>
<feature type="compositionally biased region" description="Low complexity" evidence="1">
    <location>
        <begin position="322"/>
        <end position="340"/>
    </location>
</feature>
<protein>
    <recommendedName>
        <fullName evidence="4">LysM domain-containing protein</fullName>
    </recommendedName>
</protein>
<gene>
    <name evidence="2" type="ORF">Cpir12675_000331</name>
</gene>
<dbReference type="Proteomes" id="UP001583280">
    <property type="component" value="Unassembled WGS sequence"/>
</dbReference>
<feature type="compositionally biased region" description="Polar residues" evidence="1">
    <location>
        <begin position="430"/>
        <end position="440"/>
    </location>
</feature>
<reference evidence="2 3" key="1">
    <citation type="journal article" date="2024" name="IMA Fungus">
        <title>IMA Genome - F19 : A genome assembly and annotation guide to empower mycologists, including annotated draft genome sequences of Ceratocystis pirilliformis, Diaporthe australafricana, Fusarium ophioides, Paecilomyces lecythidis, and Sporothrix stenoceras.</title>
        <authorList>
            <person name="Aylward J."/>
            <person name="Wilson A.M."/>
            <person name="Visagie C.M."/>
            <person name="Spraker J."/>
            <person name="Barnes I."/>
            <person name="Buitendag C."/>
            <person name="Ceriani C."/>
            <person name="Del Mar Angel L."/>
            <person name="du Plessis D."/>
            <person name="Fuchs T."/>
            <person name="Gasser K."/>
            <person name="Kramer D."/>
            <person name="Li W."/>
            <person name="Munsamy K."/>
            <person name="Piso A."/>
            <person name="Price J.L."/>
            <person name="Sonnekus B."/>
            <person name="Thomas C."/>
            <person name="van der Nest A."/>
            <person name="van Dijk A."/>
            <person name="van Heerden A."/>
            <person name="van Vuuren N."/>
            <person name="Yilmaz N."/>
            <person name="Duong T.A."/>
            <person name="van der Merwe N.A."/>
            <person name="Wingfield M.J."/>
            <person name="Wingfield B.D."/>
        </authorList>
    </citation>
    <scope>NUCLEOTIDE SEQUENCE [LARGE SCALE GENOMIC DNA]</scope>
    <source>
        <strain evidence="2 3">CMW 12675</strain>
    </source>
</reference>
<dbReference type="PANTHER" id="PTHR20932:SF8">
    <property type="entry name" value="LD22649P"/>
    <property type="match status" value="1"/>
</dbReference>
<sequence>METRPTTGAMRPRHQRPEAQIASLTSSPKNSATKSPTAMRGTARMADRDNTRRQDDPRVYTKSTSGVSSFRTESNAARSGSLGPSPGSFLGDSWASVTDYATSLFSSSPQDANGLYTSGNWLSRSRSQGGPVSRHKSKKSSTTPITWGPEPPEQSVSRGRSRRTMDDVAAGSRAEMEAALTAARRATVLESHEGVNGGLDVSRKFKHRNSDELTRPDIDDSEVEDQLVYIHYVAPSDTLAGLVLKYHCREDILKKANGMWSNDVQLRKRLFLPVDACRVKGKVCDPPSLTEEVPVTKTLAEREEIRQRKQQQEIDDFFMSRTSTSASASASTEASPTTDSLSYAQENPVKPWQHVRWVALENFTSPIEIGRMSKKALGYFPPRRKKSIHTVSSLSTPRQSFDASTPGSMPNSSTPNTRRPSLLSARPGLSVTSPVTSNAYHTRGASGGDETLPVWMRKAGGVGSLSVRAPGPANDILNKWAKKHIPGLSMEAVPSMAIMGSETASLGISRDVPGVLANGASATAGVGGATSDDFSRSLHSAGTNLDRMAAAVETWVRGALAKTDISPRAVKRGARGSVGSSSGAGVNGNATDGDSVAGPSDVIELGDNLSDDGQPPVFSLDYRKSADRSGERAVSGSGMVSRPGAVGSGEMRARRGGKKGNEES</sequence>
<feature type="region of interest" description="Disordered" evidence="1">
    <location>
        <begin position="119"/>
        <end position="169"/>
    </location>
</feature>
<dbReference type="PANTHER" id="PTHR20932">
    <property type="entry name" value="LYSM AND PUTATIVE PEPTIDOGLYCAN-BINDING DOMAIN-CONTAINING PROTEIN"/>
    <property type="match status" value="1"/>
</dbReference>
<feature type="compositionally biased region" description="Low complexity" evidence="1">
    <location>
        <begin position="575"/>
        <end position="589"/>
    </location>
</feature>
<feature type="compositionally biased region" description="Basic and acidic residues" evidence="1">
    <location>
        <begin position="621"/>
        <end position="631"/>
    </location>
</feature>
<comment type="caution">
    <text evidence="2">The sequence shown here is derived from an EMBL/GenBank/DDBJ whole genome shotgun (WGS) entry which is preliminary data.</text>
</comment>
<feature type="region of interest" description="Disordered" evidence="1">
    <location>
        <begin position="1"/>
        <end position="90"/>
    </location>
</feature>
<organism evidence="2 3">
    <name type="scientific">Ceratocystis pirilliformis</name>
    <dbReference type="NCBI Taxonomy" id="259994"/>
    <lineage>
        <taxon>Eukaryota</taxon>
        <taxon>Fungi</taxon>
        <taxon>Dikarya</taxon>
        <taxon>Ascomycota</taxon>
        <taxon>Pezizomycotina</taxon>
        <taxon>Sordariomycetes</taxon>
        <taxon>Hypocreomycetidae</taxon>
        <taxon>Microascales</taxon>
        <taxon>Ceratocystidaceae</taxon>
        <taxon>Ceratocystis</taxon>
    </lineage>
</organism>
<feature type="compositionally biased region" description="Polar residues" evidence="1">
    <location>
        <begin position="22"/>
        <end position="36"/>
    </location>
</feature>
<dbReference type="Gene3D" id="3.10.350.10">
    <property type="entry name" value="LysM domain"/>
    <property type="match status" value="1"/>
</dbReference>
<proteinExistence type="predicted"/>
<feature type="compositionally biased region" description="Polar residues" evidence="1">
    <location>
        <begin position="119"/>
        <end position="130"/>
    </location>
</feature>
<feature type="compositionally biased region" description="Low complexity" evidence="1">
    <location>
        <begin position="79"/>
        <end position="90"/>
    </location>
</feature>
<feature type="compositionally biased region" description="Basic and acidic residues" evidence="1">
    <location>
        <begin position="45"/>
        <end position="59"/>
    </location>
</feature>
<accession>A0ABR3ZLQ6</accession>
<dbReference type="InterPro" id="IPR045030">
    <property type="entry name" value="LYSM1-4"/>
</dbReference>
<evidence type="ECO:0000313" key="3">
    <source>
        <dbReference type="Proteomes" id="UP001583280"/>
    </source>
</evidence>
<evidence type="ECO:0000313" key="2">
    <source>
        <dbReference type="EMBL" id="KAL1901641.1"/>
    </source>
</evidence>
<name>A0ABR3ZLQ6_9PEZI</name>